<dbReference type="PANTHER" id="PTHR12558:SF13">
    <property type="entry name" value="CELL DIVISION CYCLE PROTEIN 27 HOMOLOG"/>
    <property type="match status" value="1"/>
</dbReference>
<dbReference type="STRING" id="1155689.SAMN05444278_101245"/>
<dbReference type="SMART" id="SM00028">
    <property type="entry name" value="TPR"/>
    <property type="match status" value="10"/>
</dbReference>
<feature type="repeat" description="TPR" evidence="1">
    <location>
        <begin position="304"/>
        <end position="337"/>
    </location>
</feature>
<dbReference type="Pfam" id="PF13181">
    <property type="entry name" value="TPR_8"/>
    <property type="match status" value="4"/>
</dbReference>
<evidence type="ECO:0000313" key="2">
    <source>
        <dbReference type="EMBL" id="SHE33633.1"/>
    </source>
</evidence>
<dbReference type="PROSITE" id="PS50005">
    <property type="entry name" value="TPR"/>
    <property type="match status" value="5"/>
</dbReference>
<feature type="repeat" description="TPR" evidence="1">
    <location>
        <begin position="134"/>
        <end position="167"/>
    </location>
</feature>
<dbReference type="PANTHER" id="PTHR12558">
    <property type="entry name" value="CELL DIVISION CYCLE 16,23,27"/>
    <property type="match status" value="1"/>
</dbReference>
<dbReference type="Pfam" id="PF13432">
    <property type="entry name" value="TPR_16"/>
    <property type="match status" value="1"/>
</dbReference>
<dbReference type="RefSeq" id="WP_073190884.1">
    <property type="nucleotide sequence ID" value="NZ_FQTW01000001.1"/>
</dbReference>
<dbReference type="AlphaFoldDB" id="A0A1M4SN21"/>
<feature type="repeat" description="TPR" evidence="1">
    <location>
        <begin position="406"/>
        <end position="439"/>
    </location>
</feature>
<dbReference type="Proteomes" id="UP000184462">
    <property type="component" value="Unassembled WGS sequence"/>
</dbReference>
<organism evidence="2 3">
    <name type="scientific">Psychroflexus salarius</name>
    <dbReference type="NCBI Taxonomy" id="1155689"/>
    <lineage>
        <taxon>Bacteria</taxon>
        <taxon>Pseudomonadati</taxon>
        <taxon>Bacteroidota</taxon>
        <taxon>Flavobacteriia</taxon>
        <taxon>Flavobacteriales</taxon>
        <taxon>Flavobacteriaceae</taxon>
        <taxon>Psychroflexus</taxon>
    </lineage>
</organism>
<dbReference type="Gene3D" id="1.25.40.10">
    <property type="entry name" value="Tetratricopeptide repeat domain"/>
    <property type="match status" value="3"/>
</dbReference>
<dbReference type="EMBL" id="FQTW01000001">
    <property type="protein sequence ID" value="SHE33633.1"/>
    <property type="molecule type" value="Genomic_DNA"/>
</dbReference>
<proteinExistence type="predicted"/>
<protein>
    <submittedName>
        <fullName evidence="2">Tfp pilus assembly protein PilF</fullName>
    </submittedName>
</protein>
<reference evidence="2 3" key="1">
    <citation type="submission" date="2016-11" db="EMBL/GenBank/DDBJ databases">
        <authorList>
            <person name="Jaros S."/>
            <person name="Januszkiewicz K."/>
            <person name="Wedrychowicz H."/>
        </authorList>
    </citation>
    <scope>NUCLEOTIDE SEQUENCE [LARGE SCALE GENOMIC DNA]</scope>
    <source>
        <strain evidence="2 3">DSM 25661</strain>
    </source>
</reference>
<dbReference type="SUPFAM" id="SSF48452">
    <property type="entry name" value="TPR-like"/>
    <property type="match status" value="2"/>
</dbReference>
<name>A0A1M4SN21_9FLAO</name>
<dbReference type="Pfam" id="PF13174">
    <property type="entry name" value="TPR_6"/>
    <property type="match status" value="1"/>
</dbReference>
<dbReference type="InterPro" id="IPR011990">
    <property type="entry name" value="TPR-like_helical_dom_sf"/>
</dbReference>
<keyword evidence="3" id="KW-1185">Reference proteome</keyword>
<sequence>MKLDPFQHDDFNFPIDKFEMMLKTNHVLFFDLAEFENIVVHYMDTGKLVLAKKALKMGLDQHPLATNLRLLKAEVLVLEDKLTEAVELLDELKVLEPTNDEVLLLIASVLSKKDDHEAAIKILNQALKCTDEAADVYSMLGMEYLFIENFEQAKQAYMSCVKIDKTDYTALYNVIYCFDFLNQREQAVQFLEAVINENPYSEIAWHQLGKLYFEDNQLSKALNAFEYAIISDEYFVGAYLEKAKVLERLNRHKEAIDTYSITLQLDDPTAFAYLRIGKCYYALGQKQKALKYFKQAVHEDPLMDKIWLALSDFYIKEKSFKQALYYINKAINIDEENVLYWKHYAIINQELGNSADSAYGLKKSLNLGNFEIEVWLLQINAFIQEKNYQEALIACQQASDFFPTNAEIFFRFSGIYYQLGQTSKAIDYLVKTIQLQPTCIEDNHLLFPEMLVDGHVVSVLEKHHIKL</sequence>
<feature type="repeat" description="TPR" evidence="1">
    <location>
        <begin position="270"/>
        <end position="303"/>
    </location>
</feature>
<evidence type="ECO:0000313" key="3">
    <source>
        <dbReference type="Proteomes" id="UP000184462"/>
    </source>
</evidence>
<dbReference type="OrthoDB" id="9803982at2"/>
<gene>
    <name evidence="2" type="ORF">SAMN05444278_101245</name>
</gene>
<dbReference type="PROSITE" id="PS50293">
    <property type="entry name" value="TPR_REGION"/>
    <property type="match status" value="1"/>
</dbReference>
<dbReference type="Pfam" id="PF00515">
    <property type="entry name" value="TPR_1"/>
    <property type="match status" value="1"/>
</dbReference>
<evidence type="ECO:0000256" key="1">
    <source>
        <dbReference type="PROSITE-ProRule" id="PRU00339"/>
    </source>
</evidence>
<feature type="repeat" description="TPR" evidence="1">
    <location>
        <begin position="202"/>
        <end position="235"/>
    </location>
</feature>
<accession>A0A1M4SN21</accession>
<keyword evidence="1" id="KW-0802">TPR repeat</keyword>
<dbReference type="InterPro" id="IPR019734">
    <property type="entry name" value="TPR_rpt"/>
</dbReference>